<accession>A0ABT2ZT59</accession>
<evidence type="ECO:0000256" key="6">
    <source>
        <dbReference type="ARBA" id="ARBA00038095"/>
    </source>
</evidence>
<comment type="function">
    <text evidence="9">Catalyzes the first step in the biosynthesis of ornithine lipids, which are phosphorus-free membrane lipids. Catalyzes the 3-hydroxyacyl-acyl carrier protein-dependent acylation of ornithine to form lyso-ornithine lipid (LOL).</text>
</comment>
<organism evidence="11 12">
    <name type="scientific">Albidovulum litorale</name>
    <dbReference type="NCBI Taxonomy" id="2984134"/>
    <lineage>
        <taxon>Bacteria</taxon>
        <taxon>Pseudomonadati</taxon>
        <taxon>Pseudomonadota</taxon>
        <taxon>Alphaproteobacteria</taxon>
        <taxon>Rhodobacterales</taxon>
        <taxon>Paracoccaceae</taxon>
        <taxon>Albidovulum</taxon>
    </lineage>
</organism>
<protein>
    <recommendedName>
        <fullName evidence="8">L-ornithine N(alpha)-acyltransferase</fullName>
        <ecNumber evidence="7">2.3.2.30</ecNumber>
    </recommendedName>
</protein>
<evidence type="ECO:0000256" key="8">
    <source>
        <dbReference type="ARBA" id="ARBA00039866"/>
    </source>
</evidence>
<evidence type="ECO:0000256" key="5">
    <source>
        <dbReference type="ARBA" id="ARBA00023315"/>
    </source>
</evidence>
<name>A0ABT2ZT59_9RHOB</name>
<sequence>MQPMRRGRYLARLAGSGGDVERAQVLRGQAFLGGTVGVRDADRFDPLCRHVLIEEAESGALVATFRLMPLGSGREIGRSYSAQVYDLSVLERLDRPMLELGRFCLAPGQRDPDILRLAWGAITAEVDAMSAGLLFGCSSFAGTEAAIYRDAFGWLANRHLAPPDRRPGRRATETVALAEAGAAEPDPGMALRTLPPLLRAYVGMGGWVGDHAVIDRELGTLHVFTGLEVDKVPAARARSLRMVAESGPV</sequence>
<dbReference type="EMBL" id="JAOWKZ010000005">
    <property type="protein sequence ID" value="MCV2874324.1"/>
    <property type="molecule type" value="Genomic_DNA"/>
</dbReference>
<dbReference type="EC" id="2.3.2.30" evidence="7"/>
<evidence type="ECO:0000256" key="10">
    <source>
        <dbReference type="ARBA" id="ARBA00047785"/>
    </source>
</evidence>
<keyword evidence="2" id="KW-0444">Lipid biosynthesis</keyword>
<evidence type="ECO:0000256" key="4">
    <source>
        <dbReference type="ARBA" id="ARBA00023098"/>
    </source>
</evidence>
<dbReference type="Proteomes" id="UP001652564">
    <property type="component" value="Unassembled WGS sequence"/>
</dbReference>
<comment type="catalytic activity">
    <reaction evidence="10">
        <text>a (3R)-hydroxyacyl-[ACP] + L-ornithine = a lyso-ornithine lipid + holo-[ACP] + H(+)</text>
        <dbReference type="Rhea" id="RHEA:20633"/>
        <dbReference type="Rhea" id="RHEA-COMP:9685"/>
        <dbReference type="Rhea" id="RHEA-COMP:9945"/>
        <dbReference type="ChEBI" id="CHEBI:15378"/>
        <dbReference type="ChEBI" id="CHEBI:46911"/>
        <dbReference type="ChEBI" id="CHEBI:64479"/>
        <dbReference type="ChEBI" id="CHEBI:78827"/>
        <dbReference type="ChEBI" id="CHEBI:138482"/>
        <dbReference type="EC" id="2.3.2.30"/>
    </reaction>
    <physiologicalReaction direction="left-to-right" evidence="10">
        <dbReference type="Rhea" id="RHEA:20634"/>
    </physiologicalReaction>
</comment>
<evidence type="ECO:0000256" key="2">
    <source>
        <dbReference type="ARBA" id="ARBA00022516"/>
    </source>
</evidence>
<evidence type="ECO:0000313" key="11">
    <source>
        <dbReference type="EMBL" id="MCV2874324.1"/>
    </source>
</evidence>
<comment type="caution">
    <text evidence="11">The sequence shown here is derived from an EMBL/GenBank/DDBJ whole genome shotgun (WGS) entry which is preliminary data.</text>
</comment>
<dbReference type="PANTHER" id="PTHR37323:SF1">
    <property type="entry name" value="L-ORNITHINE N(ALPHA)-ACYLTRANSFERASE"/>
    <property type="match status" value="1"/>
</dbReference>
<keyword evidence="4" id="KW-0443">Lipid metabolism</keyword>
<gene>
    <name evidence="11" type="ORF">OEZ71_18665</name>
</gene>
<keyword evidence="12" id="KW-1185">Reference proteome</keyword>
<reference evidence="11 12" key="1">
    <citation type="submission" date="2022-10" db="EMBL/GenBank/DDBJ databases">
        <title>Defluviimonas sp. nov., isolated from ocean surface sediments.</title>
        <authorList>
            <person name="He W."/>
            <person name="Wang L."/>
            <person name="Zhang D.-F."/>
        </authorList>
    </citation>
    <scope>NUCLEOTIDE SEQUENCE [LARGE SCALE GENOMIC DNA]</scope>
    <source>
        <strain evidence="11 12">WL0050</strain>
    </source>
</reference>
<dbReference type="InterPro" id="IPR052351">
    <property type="entry name" value="Ornithine_N-alpha-AT"/>
</dbReference>
<dbReference type="PANTHER" id="PTHR37323">
    <property type="entry name" value="GCN5-RELATED N-ACETYLTRANSFERASE"/>
    <property type="match status" value="1"/>
</dbReference>
<dbReference type="SUPFAM" id="SSF55729">
    <property type="entry name" value="Acyl-CoA N-acyltransferases (Nat)"/>
    <property type="match status" value="1"/>
</dbReference>
<evidence type="ECO:0000256" key="9">
    <source>
        <dbReference type="ARBA" id="ARBA00045724"/>
    </source>
</evidence>
<evidence type="ECO:0000313" key="12">
    <source>
        <dbReference type="Proteomes" id="UP001652564"/>
    </source>
</evidence>
<dbReference type="RefSeq" id="WP_263741603.1">
    <property type="nucleotide sequence ID" value="NZ_JAOWKZ010000005.1"/>
</dbReference>
<dbReference type="Pfam" id="PF13444">
    <property type="entry name" value="Acetyltransf_5"/>
    <property type="match status" value="1"/>
</dbReference>
<proteinExistence type="inferred from homology"/>
<evidence type="ECO:0000256" key="1">
    <source>
        <dbReference type="ARBA" id="ARBA00005189"/>
    </source>
</evidence>
<keyword evidence="5" id="KW-0012">Acyltransferase</keyword>
<evidence type="ECO:0000256" key="7">
    <source>
        <dbReference type="ARBA" id="ARBA00039058"/>
    </source>
</evidence>
<evidence type="ECO:0000256" key="3">
    <source>
        <dbReference type="ARBA" id="ARBA00022679"/>
    </source>
</evidence>
<comment type="pathway">
    <text evidence="1">Lipid metabolism.</text>
</comment>
<dbReference type="Gene3D" id="3.40.630.30">
    <property type="match status" value="1"/>
</dbReference>
<dbReference type="InterPro" id="IPR016181">
    <property type="entry name" value="Acyl_CoA_acyltransferase"/>
</dbReference>
<keyword evidence="3" id="KW-0808">Transferase</keyword>
<comment type="similarity">
    <text evidence="6">Belongs to the acetyltransferase family. OlsB subfamily.</text>
</comment>